<keyword evidence="3" id="KW-1185">Reference proteome</keyword>
<evidence type="ECO:0000313" key="2">
    <source>
        <dbReference type="EMBL" id="KAF2820515.1"/>
    </source>
</evidence>
<dbReference type="InterPro" id="IPR056722">
    <property type="entry name" value="DUF7820"/>
</dbReference>
<organism evidence="2 3">
    <name type="scientific">Ophiobolus disseminans</name>
    <dbReference type="NCBI Taxonomy" id="1469910"/>
    <lineage>
        <taxon>Eukaryota</taxon>
        <taxon>Fungi</taxon>
        <taxon>Dikarya</taxon>
        <taxon>Ascomycota</taxon>
        <taxon>Pezizomycotina</taxon>
        <taxon>Dothideomycetes</taxon>
        <taxon>Pleosporomycetidae</taxon>
        <taxon>Pleosporales</taxon>
        <taxon>Pleosporineae</taxon>
        <taxon>Phaeosphaeriaceae</taxon>
        <taxon>Ophiobolus</taxon>
    </lineage>
</organism>
<evidence type="ECO:0000259" key="1">
    <source>
        <dbReference type="Pfam" id="PF25130"/>
    </source>
</evidence>
<dbReference type="Pfam" id="PF25130">
    <property type="entry name" value="DUF7820"/>
    <property type="match status" value="1"/>
</dbReference>
<gene>
    <name evidence="2" type="ORF">CC86DRAFT_114207</name>
</gene>
<dbReference type="PANTHER" id="PTHR42078">
    <property type="entry name" value="GLUCAN 1, 4-ALPHA-GLUCOSIDASE"/>
    <property type="match status" value="1"/>
</dbReference>
<evidence type="ECO:0000313" key="3">
    <source>
        <dbReference type="Proteomes" id="UP000799424"/>
    </source>
</evidence>
<dbReference type="PANTHER" id="PTHR42078:SF1">
    <property type="entry name" value="GLUCAN 1, 4-ALPHA-GLUCOSIDASE"/>
    <property type="match status" value="1"/>
</dbReference>
<name>A0A6A6ZJU5_9PLEO</name>
<dbReference type="AlphaFoldDB" id="A0A6A6ZJU5"/>
<dbReference type="EMBL" id="MU006240">
    <property type="protein sequence ID" value="KAF2820515.1"/>
    <property type="molecule type" value="Genomic_DNA"/>
</dbReference>
<accession>A0A6A6ZJU5</accession>
<protein>
    <recommendedName>
        <fullName evidence="1">DUF7820 domain-containing protein</fullName>
    </recommendedName>
</protein>
<dbReference type="Proteomes" id="UP000799424">
    <property type="component" value="Unassembled WGS sequence"/>
</dbReference>
<feature type="domain" description="DUF7820" evidence="1">
    <location>
        <begin position="133"/>
        <end position="301"/>
    </location>
</feature>
<sequence>MRLPCKPVKNIQPLPNIHTVFNTRRSANNSTENSTRCSIIQIEDGIEVVPIERSNILSAPILSPDESDKEVMISRQGATFSEKPLPTLPKSFWAKLSLRQRILSIIGVQCATLLTIGLALSAVKPRLYPSEVTLPRGSFAILVEEHGSQEWGCLAKRNESLTWQCAANKYLQLDISAPTPGSNTTMVQLSSLPTFNGTIYYGQQSPDIQPVELSLFIGEERYNDPPIGLGPVNHFRATYNRTVLVKEEYFNPPSEGSGIPMNHMEHALVQQSDTLWRCNFNESTMEGYLYADQRTFATSEIRSMSILGRDLLEMKRKFKLSESWEPTGKSPYCERVKVQYGTLARVGNETKALTAADFADPCRCIWTVE</sequence>
<dbReference type="OrthoDB" id="5384459at2759"/>
<proteinExistence type="predicted"/>
<reference evidence="2" key="1">
    <citation type="journal article" date="2020" name="Stud. Mycol.">
        <title>101 Dothideomycetes genomes: a test case for predicting lifestyles and emergence of pathogens.</title>
        <authorList>
            <person name="Haridas S."/>
            <person name="Albert R."/>
            <person name="Binder M."/>
            <person name="Bloem J."/>
            <person name="Labutti K."/>
            <person name="Salamov A."/>
            <person name="Andreopoulos B."/>
            <person name="Baker S."/>
            <person name="Barry K."/>
            <person name="Bills G."/>
            <person name="Bluhm B."/>
            <person name="Cannon C."/>
            <person name="Castanera R."/>
            <person name="Culley D."/>
            <person name="Daum C."/>
            <person name="Ezra D."/>
            <person name="Gonzalez J."/>
            <person name="Henrissat B."/>
            <person name="Kuo A."/>
            <person name="Liang C."/>
            <person name="Lipzen A."/>
            <person name="Lutzoni F."/>
            <person name="Magnuson J."/>
            <person name="Mondo S."/>
            <person name="Nolan M."/>
            <person name="Ohm R."/>
            <person name="Pangilinan J."/>
            <person name="Park H.-J."/>
            <person name="Ramirez L."/>
            <person name="Alfaro M."/>
            <person name="Sun H."/>
            <person name="Tritt A."/>
            <person name="Yoshinaga Y."/>
            <person name="Zwiers L.-H."/>
            <person name="Turgeon B."/>
            <person name="Goodwin S."/>
            <person name="Spatafora J."/>
            <person name="Crous P."/>
            <person name="Grigoriev I."/>
        </authorList>
    </citation>
    <scope>NUCLEOTIDE SEQUENCE</scope>
    <source>
        <strain evidence="2">CBS 113818</strain>
    </source>
</reference>